<dbReference type="InterPro" id="IPR036467">
    <property type="entry name" value="LS/RS_sf"/>
</dbReference>
<accession>A0A8X8ZLL5</accession>
<reference evidence="10" key="2">
    <citation type="submission" date="2020-08" db="EMBL/GenBank/DDBJ databases">
        <title>Plant Genome Project.</title>
        <authorList>
            <person name="Zhang R.-G."/>
        </authorList>
    </citation>
    <scope>NUCLEOTIDE SEQUENCE</scope>
    <source>
        <strain evidence="10">Huo1</strain>
        <tissue evidence="10">Leaf</tissue>
    </source>
</reference>
<keyword evidence="9" id="KW-0472">Membrane</keyword>
<keyword evidence="5" id="KW-0808">Transferase</keyword>
<evidence type="ECO:0000256" key="6">
    <source>
        <dbReference type="ARBA" id="ARBA00022737"/>
    </source>
</evidence>
<dbReference type="InterPro" id="IPR002885">
    <property type="entry name" value="PPR_rpt"/>
</dbReference>
<evidence type="ECO:0000256" key="1">
    <source>
        <dbReference type="ARBA" id="ARBA00004917"/>
    </source>
</evidence>
<comment type="similarity">
    <text evidence="2">Belongs to the DMRL synthase family.</text>
</comment>
<dbReference type="Gene3D" id="3.40.50.960">
    <property type="entry name" value="Lumazine/riboflavin synthase"/>
    <property type="match status" value="1"/>
</dbReference>
<dbReference type="Proteomes" id="UP000298416">
    <property type="component" value="Unassembled WGS sequence"/>
</dbReference>
<keyword evidence="9" id="KW-0812">Transmembrane</keyword>
<dbReference type="PROSITE" id="PS51375">
    <property type="entry name" value="PPR"/>
    <property type="match status" value="2"/>
</dbReference>
<evidence type="ECO:0000256" key="4">
    <source>
        <dbReference type="ARBA" id="ARBA00022619"/>
    </source>
</evidence>
<protein>
    <recommendedName>
        <fullName evidence="3">6,7-dimethyl-8-ribityllumazine synthase</fullName>
        <ecNumber evidence="3">2.5.1.78</ecNumber>
    </recommendedName>
</protein>
<sequence>MLAKRLLFRLKCTKNSFREWKAFDTIGKEEAGFVQGGRSFGTSNDESILMANLGGEGYLLTKRIARKLGEEVINALHSGQRSRASNLLSELGSGDRASEVHSFLPILQFCASAPDPLFAMEIWKLMVEKDVKLSGKCYLFTIKALCKGGYLDEAFSILSVQRAHAEIWPTLQVYNCLLKASVQMNSLNHANEVLYLMEQEGMLKDIITYSQLLKLAVLQQNLSAVHEIWKDCIKYYSLSIITLRKFVWAFTRLKDLESAYMALQKMVAAASQHKFSTTATYEQMLCISRLDVPIPFSDDLAQDRYTRSSDTSVSYSPMYNKENDSTKGARFGMQETGVSRAGISLSEQPFSGPVMKLLMCSFDDIISSCAHSRNIMFAEQLMLQMRVLGLEPSSRTYNGYIRALVSVKTFHDGMEVLNIMRQKNMKPSDSTLAALSVSCSRGLQLDLAETFLDQVSKCNHVNIFNEFLKACDTVDKPERAIRVWARMKYKNLKPDIRTYELLFSLFGSVNAPYDDPNLVSQADAAKRIKAIEMDMTRHGIQHNLFSLQNLLKALGREKMVNELIQYIRVAEEQCVYRNTNIGVQIYNTFLHSLVEAKESHMAIEIFKKMISCGLSPNLSTYGIMIDCCSIINCYTSACALISRMIRDGLPMNVILSRSEAFSEAFRLLDLAISEAIQPDLLLYNAILKIASQKGKIGVLELIVEKMHLLKIRPDPSTCRHVFSAYADNGFHSTAMEALQVMSLRMISEEDDILEEYRLKYENLILDEGSDLESEIVGVFKDSPDLVVSLLNLRWYAILVSPPSWLPDQSPWAKRLSSTHIYKLHEMYSVELEDKAPGNQVDALGTPDMPDLPDRLDRAVLDHSTLQLTKPTCLRILWGGKKTNCAVGSVVARSPLASQSKFLQMASFASNSSLLSPNSVRTTAKSLVTSSPFRCNCISFYNNDKSTNLAATTAYPLSSSSLQTHKGLGLWNEKAGKKESFSQTSAVRHLTGSLTSAEGLRFAIVVARFNEIVTRPLLEGALDTFKRYSVKEEDVDVVWVPGSFEIGLVAEKLGKSRKYQAVLCIGAVIRGDTSHYDAVVNSAASGVLSAGLSSGVPCIFGVLTCDDMDQDALCYIAIDLAFEQALFRTFVFALNRAGGKAGNKGSETALTAASVTIVFGNFESIGTYNNPRGGFKLTQRVLDSKRKRSFHRPPNSYMASKRPSLSSDDGILSRISDHSLVRKGKSAASDAKYVATRLLKSTGKAAWILGTTVIILGIPLIIEMDREAQFNEAELQQASLLGGAPPAFMQQPQ</sequence>
<dbReference type="SUPFAM" id="SSF52121">
    <property type="entry name" value="Lumazine synthase"/>
    <property type="match status" value="1"/>
</dbReference>
<gene>
    <name evidence="10" type="ORF">SASPL_131462</name>
</gene>
<comment type="caution">
    <text evidence="10">The sequence shown here is derived from an EMBL/GenBank/DDBJ whole genome shotgun (WGS) entry which is preliminary data.</text>
</comment>
<keyword evidence="11" id="KW-1185">Reference proteome</keyword>
<dbReference type="Pfam" id="PF13812">
    <property type="entry name" value="PPR_3"/>
    <property type="match status" value="2"/>
</dbReference>
<dbReference type="NCBIfam" id="TIGR00756">
    <property type="entry name" value="PPR"/>
    <property type="match status" value="1"/>
</dbReference>
<dbReference type="CDD" id="cd09209">
    <property type="entry name" value="Lumazine_synthase-I"/>
    <property type="match status" value="1"/>
</dbReference>
<dbReference type="HAMAP" id="MF_00178">
    <property type="entry name" value="Lumazine_synth"/>
    <property type="match status" value="1"/>
</dbReference>
<dbReference type="InterPro" id="IPR034964">
    <property type="entry name" value="LS"/>
</dbReference>
<dbReference type="Pfam" id="PF13041">
    <property type="entry name" value="PPR_2"/>
    <property type="match status" value="1"/>
</dbReference>
<dbReference type="PANTHER" id="PTHR47859">
    <property type="entry name" value="PENTATRICOPEPTIDE REPEAT-CONTAINING PROTEIN"/>
    <property type="match status" value="1"/>
</dbReference>
<evidence type="ECO:0000256" key="7">
    <source>
        <dbReference type="ARBA" id="ARBA00048785"/>
    </source>
</evidence>
<dbReference type="Gene3D" id="1.25.40.10">
    <property type="entry name" value="Tetratricopeptide repeat domain"/>
    <property type="match status" value="4"/>
</dbReference>
<dbReference type="NCBIfam" id="TIGR00114">
    <property type="entry name" value="lumazine-synth"/>
    <property type="match status" value="1"/>
</dbReference>
<evidence type="ECO:0000256" key="3">
    <source>
        <dbReference type="ARBA" id="ARBA00012664"/>
    </source>
</evidence>
<dbReference type="GO" id="GO:0009231">
    <property type="term" value="P:riboflavin biosynthetic process"/>
    <property type="evidence" value="ECO:0007669"/>
    <property type="project" value="UniProtKB-KW"/>
</dbReference>
<evidence type="ECO:0000256" key="5">
    <source>
        <dbReference type="ARBA" id="ARBA00022679"/>
    </source>
</evidence>
<dbReference type="InterPro" id="IPR002180">
    <property type="entry name" value="LS/RS"/>
</dbReference>
<comment type="catalytic activity">
    <reaction evidence="7">
        <text>(2S)-2-hydroxy-3-oxobutyl phosphate + 5-amino-6-(D-ribitylamino)uracil = 6,7-dimethyl-8-(1-D-ribityl)lumazine + phosphate + 2 H2O + H(+)</text>
        <dbReference type="Rhea" id="RHEA:26152"/>
        <dbReference type="ChEBI" id="CHEBI:15377"/>
        <dbReference type="ChEBI" id="CHEBI:15378"/>
        <dbReference type="ChEBI" id="CHEBI:15934"/>
        <dbReference type="ChEBI" id="CHEBI:43474"/>
        <dbReference type="ChEBI" id="CHEBI:58201"/>
        <dbReference type="ChEBI" id="CHEBI:58830"/>
        <dbReference type="EC" id="2.5.1.78"/>
    </reaction>
</comment>
<dbReference type="GO" id="GO:0009349">
    <property type="term" value="C:riboflavin synthase complex"/>
    <property type="evidence" value="ECO:0007669"/>
    <property type="project" value="InterPro"/>
</dbReference>
<dbReference type="CDD" id="cd22884">
    <property type="entry name" value="TOM22"/>
    <property type="match status" value="1"/>
</dbReference>
<feature type="transmembrane region" description="Helical" evidence="9">
    <location>
        <begin position="1244"/>
        <end position="1261"/>
    </location>
</feature>
<keyword evidence="9" id="KW-1133">Transmembrane helix</keyword>
<evidence type="ECO:0000313" key="10">
    <source>
        <dbReference type="EMBL" id="KAG6408449.1"/>
    </source>
</evidence>
<keyword evidence="4" id="KW-0686">Riboflavin biosynthesis</keyword>
<dbReference type="EC" id="2.5.1.78" evidence="3"/>
<reference evidence="10" key="1">
    <citation type="submission" date="2018-01" db="EMBL/GenBank/DDBJ databases">
        <authorList>
            <person name="Mao J.F."/>
        </authorList>
    </citation>
    <scope>NUCLEOTIDE SEQUENCE</scope>
    <source>
        <strain evidence="10">Huo1</strain>
        <tissue evidence="10">Leaf</tissue>
    </source>
</reference>
<dbReference type="PANTHER" id="PTHR47859:SF1">
    <property type="entry name" value="PENTATRICOPEPTIDE REPEAT-CONTAINING PROTEIN"/>
    <property type="match status" value="1"/>
</dbReference>
<feature type="repeat" description="PPR" evidence="8">
    <location>
        <begin position="582"/>
        <end position="616"/>
    </location>
</feature>
<feature type="repeat" description="PPR" evidence="8">
    <location>
        <begin position="393"/>
        <end position="427"/>
    </location>
</feature>
<comment type="pathway">
    <text evidence="1">Cofactor biosynthesis; riboflavin biosynthesis; riboflavin from 2-hydroxy-3-oxobutyl phosphate and 5-amino-6-(D-ribitylamino)uracil: step 1/2.</text>
</comment>
<name>A0A8X8ZLL5_SALSN</name>
<evidence type="ECO:0000256" key="8">
    <source>
        <dbReference type="PROSITE-ProRule" id="PRU00708"/>
    </source>
</evidence>
<evidence type="ECO:0000256" key="2">
    <source>
        <dbReference type="ARBA" id="ARBA00007424"/>
    </source>
</evidence>
<dbReference type="GO" id="GO:0000906">
    <property type="term" value="F:6,7-dimethyl-8-ribityllumazine synthase activity"/>
    <property type="evidence" value="ECO:0007669"/>
    <property type="project" value="UniProtKB-EC"/>
</dbReference>
<dbReference type="EMBL" id="PNBA02000011">
    <property type="protein sequence ID" value="KAG6408449.1"/>
    <property type="molecule type" value="Genomic_DNA"/>
</dbReference>
<proteinExistence type="inferred from homology"/>
<dbReference type="InterPro" id="IPR011990">
    <property type="entry name" value="TPR-like_helical_dom_sf"/>
</dbReference>
<evidence type="ECO:0000256" key="9">
    <source>
        <dbReference type="SAM" id="Phobius"/>
    </source>
</evidence>
<keyword evidence="6" id="KW-0677">Repeat</keyword>
<dbReference type="Pfam" id="PF00885">
    <property type="entry name" value="DMRL_synthase"/>
    <property type="match status" value="1"/>
</dbReference>
<evidence type="ECO:0000313" key="11">
    <source>
        <dbReference type="Proteomes" id="UP000298416"/>
    </source>
</evidence>
<organism evidence="10">
    <name type="scientific">Salvia splendens</name>
    <name type="common">Scarlet sage</name>
    <dbReference type="NCBI Taxonomy" id="180675"/>
    <lineage>
        <taxon>Eukaryota</taxon>
        <taxon>Viridiplantae</taxon>
        <taxon>Streptophyta</taxon>
        <taxon>Embryophyta</taxon>
        <taxon>Tracheophyta</taxon>
        <taxon>Spermatophyta</taxon>
        <taxon>Magnoliopsida</taxon>
        <taxon>eudicotyledons</taxon>
        <taxon>Gunneridae</taxon>
        <taxon>Pentapetalae</taxon>
        <taxon>asterids</taxon>
        <taxon>lamiids</taxon>
        <taxon>Lamiales</taxon>
        <taxon>Lamiaceae</taxon>
        <taxon>Nepetoideae</taxon>
        <taxon>Mentheae</taxon>
        <taxon>Salviinae</taxon>
        <taxon>Salvia</taxon>
        <taxon>Salvia subgen. Calosphace</taxon>
        <taxon>core Calosphace</taxon>
    </lineage>
</organism>